<feature type="compositionally biased region" description="Basic and acidic residues" evidence="1">
    <location>
        <begin position="794"/>
        <end position="814"/>
    </location>
</feature>
<feature type="region of interest" description="Disordered" evidence="1">
    <location>
        <begin position="560"/>
        <end position="580"/>
    </location>
</feature>
<proteinExistence type="predicted"/>
<feature type="compositionally biased region" description="Basic and acidic residues" evidence="1">
    <location>
        <begin position="743"/>
        <end position="752"/>
    </location>
</feature>
<dbReference type="AlphaFoldDB" id="A0A2Z7AQ98"/>
<feature type="region of interest" description="Disordered" evidence="1">
    <location>
        <begin position="743"/>
        <end position="824"/>
    </location>
</feature>
<feature type="compositionally biased region" description="Polar residues" evidence="1">
    <location>
        <begin position="560"/>
        <end position="578"/>
    </location>
</feature>
<feature type="region of interest" description="Disordered" evidence="1">
    <location>
        <begin position="82"/>
        <end position="108"/>
    </location>
</feature>
<gene>
    <name evidence="2" type="ORF">F511_17973</name>
</gene>
<evidence type="ECO:0000313" key="3">
    <source>
        <dbReference type="Proteomes" id="UP000250235"/>
    </source>
</evidence>
<reference evidence="2 3" key="1">
    <citation type="journal article" date="2015" name="Proc. Natl. Acad. Sci. U.S.A.">
        <title>The resurrection genome of Boea hygrometrica: A blueprint for survival of dehydration.</title>
        <authorList>
            <person name="Xiao L."/>
            <person name="Yang G."/>
            <person name="Zhang L."/>
            <person name="Yang X."/>
            <person name="Zhao S."/>
            <person name="Ji Z."/>
            <person name="Zhou Q."/>
            <person name="Hu M."/>
            <person name="Wang Y."/>
            <person name="Chen M."/>
            <person name="Xu Y."/>
            <person name="Jin H."/>
            <person name="Xiao X."/>
            <person name="Hu G."/>
            <person name="Bao F."/>
            <person name="Hu Y."/>
            <person name="Wan P."/>
            <person name="Li L."/>
            <person name="Deng X."/>
            <person name="Kuang T."/>
            <person name="Xiang C."/>
            <person name="Zhu J.K."/>
            <person name="Oliver M.J."/>
            <person name="He Y."/>
        </authorList>
    </citation>
    <scope>NUCLEOTIDE SEQUENCE [LARGE SCALE GENOMIC DNA]</scope>
    <source>
        <strain evidence="3">cv. XS01</strain>
    </source>
</reference>
<evidence type="ECO:0000256" key="1">
    <source>
        <dbReference type="SAM" id="MobiDB-lite"/>
    </source>
</evidence>
<dbReference type="EMBL" id="KV013221">
    <property type="protein sequence ID" value="KZV23985.1"/>
    <property type="molecule type" value="Genomic_DNA"/>
</dbReference>
<feature type="compositionally biased region" description="Basic residues" evidence="1">
    <location>
        <begin position="815"/>
        <end position="824"/>
    </location>
</feature>
<sequence length="824" mass="91417">MTAIHYELKVNWGKVLFNVLKDMVDKSQRKAKGFAAQIGVLLKGIPAIALGEGVPFPFAKILSMKTVNTYIATNTTIDAREEQGMVSEGTVKRKSKSTKQSSSADNTPVKVISEVAGSKKRVATEDIAPAIPKKRRTVKTKSSSSQASLDIMPVAQDVVPIQVIDPTHVVATIKSPAPKRKSRMRRLTLPTGSDDETMDTQELAKDTDEAAVKPTDEVDIIIEQVLEETLNLGVNEEEHGGQGVDDTMFTEDFAQWLDDFVSRNSEPEIVGTRTITEIAGSTSPMVVKDMNRAVLEETLNLGVNEEEHGGQGVDDTMFTEDFAQWLDDFVSRTSEPEIVGTRTITEIAGSTSPMVVKDMNRAISSMFTNEELMSIDDLLLQISDDMLLKISDDMKIPEPAIDNIFVPPVLFIEPVQYWEAVPWLIRNWQWIKVCTEIVQFSMLGGLRPVREDICQDITVYNLGIERIPADFLSMFVQGMACHNFVDSVVQMDSGDIQEVDITGDEEVDLVSSDVSTVYRSPSPIFQEVDSVEHDLQFSLGPAIFPSVAKEERLYFVQSPASSPATYQPQESSSSSTDVSMHFDSADIPLNAQADSQESAPVDFTMFTDALEDLRSSISQRIHDSNCEILSKVNAVEIGVREALLKQHALLRQSLQDACRVQERQGITQAMQMNDLKKGFLAPVVTLFQDLMAIKKGQREQDAKITALDTQIAAIRSEQLDFQSKIAADLLSLSTQLGDIVDHIRGGDAKKGEIGSSSRRPPPIRVERRPLPTPANQGESSSGHGRVPSVEEAAEMIREADRQADRREREREKEKRLRRLRRRGH</sequence>
<name>A0A2Z7AQ98_9LAMI</name>
<evidence type="ECO:0000313" key="2">
    <source>
        <dbReference type="EMBL" id="KZV23985.1"/>
    </source>
</evidence>
<accession>A0A2Z7AQ98</accession>
<keyword evidence="3" id="KW-1185">Reference proteome</keyword>
<protein>
    <submittedName>
        <fullName evidence="2">Uncharacterized protein</fullName>
    </submittedName>
</protein>
<feature type="compositionally biased region" description="Polar residues" evidence="1">
    <location>
        <begin position="773"/>
        <end position="782"/>
    </location>
</feature>
<dbReference type="Proteomes" id="UP000250235">
    <property type="component" value="Unassembled WGS sequence"/>
</dbReference>
<organism evidence="2 3">
    <name type="scientific">Dorcoceras hygrometricum</name>
    <dbReference type="NCBI Taxonomy" id="472368"/>
    <lineage>
        <taxon>Eukaryota</taxon>
        <taxon>Viridiplantae</taxon>
        <taxon>Streptophyta</taxon>
        <taxon>Embryophyta</taxon>
        <taxon>Tracheophyta</taxon>
        <taxon>Spermatophyta</taxon>
        <taxon>Magnoliopsida</taxon>
        <taxon>eudicotyledons</taxon>
        <taxon>Gunneridae</taxon>
        <taxon>Pentapetalae</taxon>
        <taxon>asterids</taxon>
        <taxon>lamiids</taxon>
        <taxon>Lamiales</taxon>
        <taxon>Gesneriaceae</taxon>
        <taxon>Didymocarpoideae</taxon>
        <taxon>Trichosporeae</taxon>
        <taxon>Loxocarpinae</taxon>
        <taxon>Dorcoceras</taxon>
    </lineage>
</organism>